<feature type="region of interest" description="Disordered" evidence="1">
    <location>
        <begin position="250"/>
        <end position="317"/>
    </location>
</feature>
<feature type="domain" description="Myb-like DNA-binding" evidence="2">
    <location>
        <begin position="33"/>
        <end position="81"/>
    </location>
</feature>
<dbReference type="OrthoDB" id="3944408at2759"/>
<proteinExistence type="predicted"/>
<protein>
    <recommendedName>
        <fullName evidence="2">Myb-like DNA-binding domain-containing protein</fullName>
    </recommendedName>
</protein>
<keyword evidence="4" id="KW-1185">Reference proteome</keyword>
<evidence type="ECO:0000313" key="4">
    <source>
        <dbReference type="Proteomes" id="UP001154252"/>
    </source>
</evidence>
<feature type="compositionally biased region" description="Low complexity" evidence="1">
    <location>
        <begin position="258"/>
        <end position="268"/>
    </location>
</feature>
<dbReference type="AlphaFoldDB" id="A0A9W4KBC6"/>
<comment type="caution">
    <text evidence="3">The sequence shown here is derived from an EMBL/GenBank/DDBJ whole genome shotgun (WGS) entry which is preliminary data.</text>
</comment>
<evidence type="ECO:0000259" key="2">
    <source>
        <dbReference type="Pfam" id="PF22980"/>
    </source>
</evidence>
<organism evidence="3 4">
    <name type="scientific">Penicillium egyptiacum</name>
    <dbReference type="NCBI Taxonomy" id="1303716"/>
    <lineage>
        <taxon>Eukaryota</taxon>
        <taxon>Fungi</taxon>
        <taxon>Dikarya</taxon>
        <taxon>Ascomycota</taxon>
        <taxon>Pezizomycotina</taxon>
        <taxon>Eurotiomycetes</taxon>
        <taxon>Eurotiomycetidae</taxon>
        <taxon>Eurotiales</taxon>
        <taxon>Aspergillaceae</taxon>
        <taxon>Penicillium</taxon>
    </lineage>
</organism>
<reference evidence="3" key="1">
    <citation type="submission" date="2021-07" db="EMBL/GenBank/DDBJ databases">
        <authorList>
            <person name="Branca A.L. A."/>
        </authorList>
    </citation>
    <scope>NUCLEOTIDE SEQUENCE</scope>
</reference>
<gene>
    <name evidence="3" type="ORF">PEGY_LOCUS2397</name>
</gene>
<dbReference type="InterPro" id="IPR054505">
    <property type="entry name" value="Myb_DNA-bind_8"/>
</dbReference>
<feature type="compositionally biased region" description="Low complexity" evidence="1">
    <location>
        <begin position="183"/>
        <end position="199"/>
    </location>
</feature>
<dbReference type="Pfam" id="PF22980">
    <property type="entry name" value="Myb_DNA-bind_8"/>
    <property type="match status" value="1"/>
</dbReference>
<feature type="compositionally biased region" description="Polar residues" evidence="1">
    <location>
        <begin position="77"/>
        <end position="86"/>
    </location>
</feature>
<feature type="compositionally biased region" description="Basic and acidic residues" evidence="1">
    <location>
        <begin position="303"/>
        <end position="317"/>
    </location>
</feature>
<evidence type="ECO:0000313" key="3">
    <source>
        <dbReference type="EMBL" id="CAG8890598.1"/>
    </source>
</evidence>
<accession>A0A9W4KBC6</accession>
<feature type="region of interest" description="Disordered" evidence="1">
    <location>
        <begin position="77"/>
        <end position="105"/>
    </location>
</feature>
<sequence length="317" mass="35156">MDPLSVLTTPFYHSITETIFATMGQRNKVLETDTPTAKFLYTIIKQLDLKSVDWNRVASDVEVSNGHAARMRYSRFRQQMEGTTGANKPRRKSKKGKTMDPPAEMQGIFPMAPPLIMPTMEQTDSSLPGNPFVKCEPGTQDNANLQSFMQHSPQLMMEAGTEGQYYFPQDFASTQFQLASNMPSGLPSPSPATSSSLLPENPYQFPTTSTSYPYSSSGCLYSSPAYPYSSPGTQSGFDLQEFGQMHPFTNYAPTISWEPQPSSSQESPAVKVEEEQQTHQEGPTVKVEEGQPTEEEIPSTGSQEDHHVVVKVEKIQD</sequence>
<dbReference type="EMBL" id="CAJVRC010000843">
    <property type="protein sequence ID" value="CAG8890598.1"/>
    <property type="molecule type" value="Genomic_DNA"/>
</dbReference>
<dbReference type="Proteomes" id="UP001154252">
    <property type="component" value="Unassembled WGS sequence"/>
</dbReference>
<name>A0A9W4KBC6_9EURO</name>
<feature type="region of interest" description="Disordered" evidence="1">
    <location>
        <begin position="179"/>
        <end position="202"/>
    </location>
</feature>
<evidence type="ECO:0000256" key="1">
    <source>
        <dbReference type="SAM" id="MobiDB-lite"/>
    </source>
</evidence>